<feature type="compositionally biased region" description="Low complexity" evidence="1">
    <location>
        <begin position="89"/>
        <end position="98"/>
    </location>
</feature>
<reference evidence="2 3" key="1">
    <citation type="submission" date="2019-09" db="EMBL/GenBank/DDBJ databases">
        <title>Bird 10,000 Genomes (B10K) Project - Family phase.</title>
        <authorList>
            <person name="Zhang G."/>
        </authorList>
    </citation>
    <scope>NUCLEOTIDE SEQUENCE [LARGE SCALE GENOMIC DNA]</scope>
    <source>
        <strain evidence="2">B10K-DU-027-49</strain>
        <tissue evidence="2">Muscle</tissue>
    </source>
</reference>
<evidence type="ECO:0000256" key="1">
    <source>
        <dbReference type="SAM" id="MobiDB-lite"/>
    </source>
</evidence>
<accession>A0A7K5Z5P6</accession>
<dbReference type="EMBL" id="VYZE01002907">
    <property type="protein sequence ID" value="NWU73008.1"/>
    <property type="molecule type" value="Genomic_DNA"/>
</dbReference>
<feature type="compositionally biased region" description="Pro residues" evidence="1">
    <location>
        <begin position="14"/>
        <end position="23"/>
    </location>
</feature>
<evidence type="ECO:0000313" key="2">
    <source>
        <dbReference type="EMBL" id="NWU73008.1"/>
    </source>
</evidence>
<dbReference type="OrthoDB" id="5823771at2759"/>
<keyword evidence="3" id="KW-1185">Reference proteome</keyword>
<feature type="region of interest" description="Disordered" evidence="1">
    <location>
        <begin position="1"/>
        <end position="44"/>
    </location>
</feature>
<sequence length="247" mass="24470">GEGLEGDRGSVCPWDPPEQPPAEPLAGSPQPGAEVCPRGAGGVPAFRGALLRQEAIAPREEVGVPRGWETPAGALGKGGSQPEPPSPGGPARSRSGEGTLASARAAVCPWEVAGGDGEVCPGDAGKSDNGKISKGNKGISPQRASLGGTGETAPAGDMGSGWRGPPSPGEGAEEPGVGLAAKPPKASSEAAGTIQSRKATVCPWEEEDAPAAKTEICPWEEAAAPPGKERAAQDTQGTSKGENKPGA</sequence>
<feature type="region of interest" description="Disordered" evidence="1">
    <location>
        <begin position="57"/>
        <end position="247"/>
    </location>
</feature>
<comment type="caution">
    <text evidence="2">The sequence shown here is derived from an EMBL/GenBank/DDBJ whole genome shotgun (WGS) entry which is preliminary data.</text>
</comment>
<dbReference type="AlphaFoldDB" id="A0A7K5Z5P6"/>
<proteinExistence type="predicted"/>
<feature type="compositionally biased region" description="Low complexity" evidence="1">
    <location>
        <begin position="174"/>
        <end position="191"/>
    </location>
</feature>
<feature type="non-terminal residue" evidence="2">
    <location>
        <position position="247"/>
    </location>
</feature>
<dbReference type="Proteomes" id="UP000522270">
    <property type="component" value="Unassembled WGS sequence"/>
</dbReference>
<gene>
    <name evidence="2" type="primary">Gpr179_0</name>
    <name evidence="2" type="ORF">PTEBUR_R15419</name>
</gene>
<name>A0A7K5Z5P6_9AVES</name>
<feature type="non-terminal residue" evidence="2">
    <location>
        <position position="1"/>
    </location>
</feature>
<evidence type="ECO:0000313" key="3">
    <source>
        <dbReference type="Proteomes" id="UP000522270"/>
    </source>
</evidence>
<protein>
    <submittedName>
        <fullName evidence="2">GP179 protein</fullName>
    </submittedName>
</protein>
<organism evidence="2 3">
    <name type="scientific">Pterocles burchelli</name>
    <dbReference type="NCBI Taxonomy" id="2585816"/>
    <lineage>
        <taxon>Eukaryota</taxon>
        <taxon>Metazoa</taxon>
        <taxon>Chordata</taxon>
        <taxon>Craniata</taxon>
        <taxon>Vertebrata</taxon>
        <taxon>Euteleostomi</taxon>
        <taxon>Archelosauria</taxon>
        <taxon>Archosauria</taxon>
        <taxon>Dinosauria</taxon>
        <taxon>Saurischia</taxon>
        <taxon>Theropoda</taxon>
        <taxon>Coelurosauria</taxon>
        <taxon>Aves</taxon>
        <taxon>Neognathae</taxon>
        <taxon>Neoaves</taxon>
        <taxon>Columbimorphae</taxon>
        <taxon>Pterocliformes</taxon>
        <taxon>Pteroclidae</taxon>
        <taxon>Pterocles</taxon>
    </lineage>
</organism>